<dbReference type="PANTHER" id="PTHR30069:SF40">
    <property type="entry name" value="TONB-DEPENDENT RECEPTOR NMB0964-RELATED"/>
    <property type="match status" value="1"/>
</dbReference>
<keyword evidence="12" id="KW-0732">Signal</keyword>
<dbReference type="Gene3D" id="2.40.170.20">
    <property type="entry name" value="TonB-dependent receptor, beta-barrel domain"/>
    <property type="match status" value="1"/>
</dbReference>
<protein>
    <submittedName>
        <fullName evidence="15">TonB-dependent receptor</fullName>
    </submittedName>
</protein>
<evidence type="ECO:0000256" key="11">
    <source>
        <dbReference type="RuleBase" id="RU003357"/>
    </source>
</evidence>
<dbReference type="EMBL" id="JAUHHC010000002">
    <property type="protein sequence ID" value="MDN3920572.1"/>
    <property type="molecule type" value="Genomic_DNA"/>
</dbReference>
<comment type="caution">
    <text evidence="15">The sequence shown here is derived from an EMBL/GenBank/DDBJ whole genome shotgun (WGS) entry which is preliminary data.</text>
</comment>
<keyword evidence="9 10" id="KW-0998">Cell outer membrane</keyword>
<evidence type="ECO:0000256" key="12">
    <source>
        <dbReference type="SAM" id="SignalP"/>
    </source>
</evidence>
<evidence type="ECO:0000256" key="4">
    <source>
        <dbReference type="ARBA" id="ARBA00022452"/>
    </source>
</evidence>
<dbReference type="InterPro" id="IPR036942">
    <property type="entry name" value="Beta-barrel_TonB_sf"/>
</dbReference>
<gene>
    <name evidence="15" type="ORF">QWJ38_09810</name>
</gene>
<dbReference type="Pfam" id="PF07715">
    <property type="entry name" value="Plug"/>
    <property type="match status" value="1"/>
</dbReference>
<evidence type="ECO:0000256" key="1">
    <source>
        <dbReference type="ARBA" id="ARBA00004571"/>
    </source>
</evidence>
<evidence type="ECO:0000256" key="3">
    <source>
        <dbReference type="ARBA" id="ARBA00022448"/>
    </source>
</evidence>
<dbReference type="InterPro" id="IPR039426">
    <property type="entry name" value="TonB-dep_rcpt-like"/>
</dbReference>
<dbReference type="Pfam" id="PF00593">
    <property type="entry name" value="TonB_dep_Rec_b-barrel"/>
    <property type="match status" value="1"/>
</dbReference>
<name>A0ABT8DQW7_9BURK</name>
<organism evidence="15 16">
    <name type="scientific">Roseateles violae</name>
    <dbReference type="NCBI Taxonomy" id="3058042"/>
    <lineage>
        <taxon>Bacteria</taxon>
        <taxon>Pseudomonadati</taxon>
        <taxon>Pseudomonadota</taxon>
        <taxon>Betaproteobacteria</taxon>
        <taxon>Burkholderiales</taxon>
        <taxon>Sphaerotilaceae</taxon>
        <taxon>Roseateles</taxon>
    </lineage>
</organism>
<proteinExistence type="inferred from homology"/>
<comment type="subcellular location">
    <subcellularLocation>
        <location evidence="1 10">Cell outer membrane</location>
        <topology evidence="1 10">Multi-pass membrane protein</topology>
    </subcellularLocation>
</comment>
<evidence type="ECO:0000313" key="15">
    <source>
        <dbReference type="EMBL" id="MDN3920572.1"/>
    </source>
</evidence>
<dbReference type="Gene3D" id="2.170.130.10">
    <property type="entry name" value="TonB-dependent receptor, plug domain"/>
    <property type="match status" value="1"/>
</dbReference>
<evidence type="ECO:0000256" key="10">
    <source>
        <dbReference type="PROSITE-ProRule" id="PRU01360"/>
    </source>
</evidence>
<keyword evidence="6 11" id="KW-0798">TonB box</keyword>
<dbReference type="InterPro" id="IPR037066">
    <property type="entry name" value="Plug_dom_sf"/>
</dbReference>
<reference evidence="15 16" key="1">
    <citation type="submission" date="2023-06" db="EMBL/GenBank/DDBJ databases">
        <title>Pelomonas sp. PFR6 16S ribosomal RNA gene Genome sequencing and assembly.</title>
        <authorList>
            <person name="Woo H."/>
        </authorList>
    </citation>
    <scope>NUCLEOTIDE SEQUENCE [LARGE SCALE GENOMIC DNA]</scope>
    <source>
        <strain evidence="15 16">PFR6</strain>
    </source>
</reference>
<dbReference type="Proteomes" id="UP001228044">
    <property type="component" value="Unassembled WGS sequence"/>
</dbReference>
<evidence type="ECO:0000256" key="8">
    <source>
        <dbReference type="ARBA" id="ARBA00023170"/>
    </source>
</evidence>
<evidence type="ECO:0000256" key="7">
    <source>
        <dbReference type="ARBA" id="ARBA00023136"/>
    </source>
</evidence>
<evidence type="ECO:0000256" key="2">
    <source>
        <dbReference type="ARBA" id="ARBA00009810"/>
    </source>
</evidence>
<comment type="similarity">
    <text evidence="2 10 11">Belongs to the TonB-dependent receptor family.</text>
</comment>
<keyword evidence="7 10" id="KW-0472">Membrane</keyword>
<keyword evidence="4 10" id="KW-1134">Transmembrane beta strand</keyword>
<evidence type="ECO:0000259" key="14">
    <source>
        <dbReference type="Pfam" id="PF07715"/>
    </source>
</evidence>
<keyword evidence="16" id="KW-1185">Reference proteome</keyword>
<dbReference type="InterPro" id="IPR000531">
    <property type="entry name" value="Beta-barrel_TonB"/>
</dbReference>
<evidence type="ECO:0000313" key="16">
    <source>
        <dbReference type="Proteomes" id="UP001228044"/>
    </source>
</evidence>
<accession>A0ABT8DQW7</accession>
<dbReference type="PROSITE" id="PS52016">
    <property type="entry name" value="TONB_DEPENDENT_REC_3"/>
    <property type="match status" value="1"/>
</dbReference>
<feature type="domain" description="TonB-dependent receptor plug" evidence="14">
    <location>
        <begin position="54"/>
        <end position="150"/>
    </location>
</feature>
<feature type="domain" description="TonB-dependent receptor-like beta-barrel" evidence="13">
    <location>
        <begin position="222"/>
        <end position="643"/>
    </location>
</feature>
<feature type="chain" id="PRO_5046783905" evidence="12">
    <location>
        <begin position="28"/>
        <end position="676"/>
    </location>
</feature>
<keyword evidence="5 10" id="KW-0812">Transmembrane</keyword>
<keyword evidence="3 10" id="KW-0813">Transport</keyword>
<dbReference type="InterPro" id="IPR012910">
    <property type="entry name" value="Plug_dom"/>
</dbReference>
<evidence type="ECO:0000256" key="9">
    <source>
        <dbReference type="ARBA" id="ARBA00023237"/>
    </source>
</evidence>
<evidence type="ECO:0000259" key="13">
    <source>
        <dbReference type="Pfam" id="PF00593"/>
    </source>
</evidence>
<dbReference type="SUPFAM" id="SSF56935">
    <property type="entry name" value="Porins"/>
    <property type="match status" value="1"/>
</dbReference>
<evidence type="ECO:0000256" key="5">
    <source>
        <dbReference type="ARBA" id="ARBA00022692"/>
    </source>
</evidence>
<feature type="signal peptide" evidence="12">
    <location>
        <begin position="1"/>
        <end position="27"/>
    </location>
</feature>
<sequence>MRTHNPFASRPSAVGAFLLCWALAASAQQAEKLERVVTTGNPLNSKDLTPVADSLAGDALTLSRGATLGDTLERLPGLAPSYFGPNSNRPAIRGLDGDRVRMLSNSGASLDASSLSFDHAVPIDPLVVERIEVLRGAAALLYGGNAIGGVVNALDNRIPRQAQDGIGGAAELRLGGAQGERSGALVLDGGSAKGFAWHADLAGRRASDQRVPGFVDPDGVTGTRVRNSAADSHGAALGGSLLFAGGYAGVSIDDYHTQYGVTVEPDTTVQMQRQRLATAGEWKDAQAPLLRRLGWQLSGTRYEHRELDGEGHVGTIFDNRGAEMRVEAEHAPLGPLSGVLGLQAERSDFSALGEEALVPGTRTRSAALFLLEQYSAGAWAASAGARAESVRVHSDGDAAGSTERFGPATAREFTPASLSLSGSYKPAPRWSIDANLTHSERAPTFYELFANGVHVASGAYERGDAGLRVERARGLDLGLKWKDEDENLLRLNIYQTRFDGYIALDATGEQIESEGESLPVYAYHAVPALLRGFELEAHWTLPGALRPRGGSLALTAQLDGVRGENRASGEALPRLAPLRATLGLDGSQGPWSGRLEWRLVARQDRVPALDKPTAGYGMVRLSLARQFHFDAADLLWYLRLDNLGDKLAYNASSAATVRGWSPLPGRSLSTGLQMRF</sequence>
<keyword evidence="8 15" id="KW-0675">Receptor</keyword>
<dbReference type="RefSeq" id="WP_290358864.1">
    <property type="nucleotide sequence ID" value="NZ_JAUHHC010000002.1"/>
</dbReference>
<dbReference type="PANTHER" id="PTHR30069">
    <property type="entry name" value="TONB-DEPENDENT OUTER MEMBRANE RECEPTOR"/>
    <property type="match status" value="1"/>
</dbReference>
<evidence type="ECO:0000256" key="6">
    <source>
        <dbReference type="ARBA" id="ARBA00023077"/>
    </source>
</evidence>